<feature type="compositionally biased region" description="Polar residues" evidence="1">
    <location>
        <begin position="14"/>
        <end position="34"/>
    </location>
</feature>
<name>A0AAD5R2N7_PARTN</name>
<proteinExistence type="predicted"/>
<gene>
    <name evidence="2" type="ORF">KIN20_029127</name>
</gene>
<dbReference type="Proteomes" id="UP001196413">
    <property type="component" value="Unassembled WGS sequence"/>
</dbReference>
<feature type="compositionally biased region" description="Basic and acidic residues" evidence="1">
    <location>
        <begin position="1"/>
        <end position="10"/>
    </location>
</feature>
<keyword evidence="3" id="KW-1185">Reference proteome</keyword>
<evidence type="ECO:0000256" key="1">
    <source>
        <dbReference type="SAM" id="MobiDB-lite"/>
    </source>
</evidence>
<dbReference type="AlphaFoldDB" id="A0AAD5R2N7"/>
<evidence type="ECO:0000313" key="3">
    <source>
        <dbReference type="Proteomes" id="UP001196413"/>
    </source>
</evidence>
<feature type="region of interest" description="Disordered" evidence="1">
    <location>
        <begin position="1"/>
        <end position="34"/>
    </location>
</feature>
<evidence type="ECO:0000313" key="2">
    <source>
        <dbReference type="EMBL" id="KAJ1368069.1"/>
    </source>
</evidence>
<comment type="caution">
    <text evidence="2">The sequence shown here is derived from an EMBL/GenBank/DDBJ whole genome shotgun (WGS) entry which is preliminary data.</text>
</comment>
<sequence>MSAKADEERRRLKSNTLQQPQNTSLPQPHMQTLQHQPPSIVHKVMNDGNTIVPEKIYRNHADAPIRKLTCDLIKTYKNINESFYLRKALRRQEHQANIQTNHNPTSTATAINNQLSGTGPHHAGDTWKCSKSLDGGGPGCTAAFCT</sequence>
<organism evidence="2 3">
    <name type="scientific">Parelaphostrongylus tenuis</name>
    <name type="common">Meningeal worm</name>
    <dbReference type="NCBI Taxonomy" id="148309"/>
    <lineage>
        <taxon>Eukaryota</taxon>
        <taxon>Metazoa</taxon>
        <taxon>Ecdysozoa</taxon>
        <taxon>Nematoda</taxon>
        <taxon>Chromadorea</taxon>
        <taxon>Rhabditida</taxon>
        <taxon>Rhabditina</taxon>
        <taxon>Rhabditomorpha</taxon>
        <taxon>Strongyloidea</taxon>
        <taxon>Metastrongylidae</taxon>
        <taxon>Parelaphostrongylus</taxon>
    </lineage>
</organism>
<protein>
    <submittedName>
        <fullName evidence="2">Uncharacterized protein</fullName>
    </submittedName>
</protein>
<accession>A0AAD5R2N7</accession>
<reference evidence="2" key="1">
    <citation type="submission" date="2021-06" db="EMBL/GenBank/DDBJ databases">
        <title>Parelaphostrongylus tenuis whole genome reference sequence.</title>
        <authorList>
            <person name="Garwood T.J."/>
            <person name="Larsen P.A."/>
            <person name="Fountain-Jones N.M."/>
            <person name="Garbe J.R."/>
            <person name="Macchietto M.G."/>
            <person name="Kania S.A."/>
            <person name="Gerhold R.W."/>
            <person name="Richards J.E."/>
            <person name="Wolf T.M."/>
        </authorList>
    </citation>
    <scope>NUCLEOTIDE SEQUENCE</scope>
    <source>
        <strain evidence="2">MNPRO001-30</strain>
        <tissue evidence="2">Meninges</tissue>
    </source>
</reference>
<dbReference type="EMBL" id="JAHQIW010006078">
    <property type="protein sequence ID" value="KAJ1368069.1"/>
    <property type="molecule type" value="Genomic_DNA"/>
</dbReference>